<evidence type="ECO:0000256" key="1">
    <source>
        <dbReference type="SAM" id="SignalP"/>
    </source>
</evidence>
<dbReference type="PROSITE" id="PS51257">
    <property type="entry name" value="PROKAR_LIPOPROTEIN"/>
    <property type="match status" value="1"/>
</dbReference>
<gene>
    <name evidence="2" type="ORF">ROLI_033550</name>
</gene>
<accession>A0ABZ2BY03</accession>
<dbReference type="RefSeq" id="WP_187430964.1">
    <property type="nucleotide sequence ID" value="NZ_CP143423.1"/>
</dbReference>
<keyword evidence="3" id="KW-1185">Reference proteome</keyword>
<organism evidence="2 3">
    <name type="scientific">Roseobacter fucihabitans</name>
    <dbReference type="NCBI Taxonomy" id="1537242"/>
    <lineage>
        <taxon>Bacteria</taxon>
        <taxon>Pseudomonadati</taxon>
        <taxon>Pseudomonadota</taxon>
        <taxon>Alphaproteobacteria</taxon>
        <taxon>Rhodobacterales</taxon>
        <taxon>Roseobacteraceae</taxon>
        <taxon>Roseobacter</taxon>
    </lineage>
</organism>
<evidence type="ECO:0000313" key="3">
    <source>
        <dbReference type="Proteomes" id="UP001318682"/>
    </source>
</evidence>
<sequence>MKMIFGTLYLLMAASQASAGCQEHWDARGLGSEMQGFCSAVENTNSDGLVVIMKKKPKGCSPKGPTSDCNPASSILQGDGAYNGLMWFDADGGFGFDMQDRQGQDGALVAENGGAPRYYHELEDLSTSGAIETHEIDADGEWFVVENNGSDDLRAFNSKLMQQNSWVTSALQNGTNVIFLQQEQ</sequence>
<reference evidence="2 3" key="1">
    <citation type="submission" date="2015-07" db="EMBL/GenBank/DDBJ databases">
        <authorList>
            <person name="Voget S."/>
            <person name="Dogs M."/>
            <person name="Brinkhoff T.H."/>
            <person name="Daniel R."/>
        </authorList>
    </citation>
    <scope>NUCLEOTIDE SEQUENCE [LARGE SCALE GENOMIC DNA]</scope>
    <source>
        <strain evidence="2 3">B14</strain>
    </source>
</reference>
<evidence type="ECO:0000313" key="2">
    <source>
        <dbReference type="EMBL" id="WVX50258.1"/>
    </source>
</evidence>
<proteinExistence type="predicted"/>
<reference evidence="3" key="2">
    <citation type="submission" date="2024-01" db="EMBL/GenBank/DDBJ databases">
        <title>Roseobacter fucihabitans sp. nov., isolated from the brown alga Fucus spiralis.</title>
        <authorList>
            <person name="Hahnke S."/>
            <person name="Berger M."/>
            <person name="Schlingloff A."/>
            <person name="Athale I."/>
            <person name="Neumann-Schaal M."/>
            <person name="Adenaya A."/>
            <person name="Poehlein A."/>
            <person name="Daniel R."/>
            <person name="Pertersen J."/>
            <person name="Brinkhoff T."/>
        </authorList>
    </citation>
    <scope>NUCLEOTIDE SEQUENCE [LARGE SCALE GENOMIC DNA]</scope>
    <source>
        <strain evidence="3">B14</strain>
    </source>
</reference>
<dbReference type="Proteomes" id="UP001318682">
    <property type="component" value="Chromosome"/>
</dbReference>
<name>A0ABZ2BY03_9RHOB</name>
<feature type="signal peptide" evidence="1">
    <location>
        <begin position="1"/>
        <end position="19"/>
    </location>
</feature>
<dbReference type="EMBL" id="CP143423">
    <property type="protein sequence ID" value="WVX50258.1"/>
    <property type="molecule type" value="Genomic_DNA"/>
</dbReference>
<feature type="chain" id="PRO_5045742045" evidence="1">
    <location>
        <begin position="20"/>
        <end position="184"/>
    </location>
</feature>
<keyword evidence="1" id="KW-0732">Signal</keyword>
<protein>
    <submittedName>
        <fullName evidence="2">Uncharacterized protein</fullName>
    </submittedName>
</protein>